<protein>
    <submittedName>
        <fullName evidence="6">LysR family transcriptional regulator</fullName>
    </submittedName>
</protein>
<dbReference type="InterPro" id="IPR000847">
    <property type="entry name" value="LysR_HTH_N"/>
</dbReference>
<accession>A0ABU5DNF0</accession>
<dbReference type="InterPro" id="IPR005119">
    <property type="entry name" value="LysR_subst-bd"/>
</dbReference>
<comment type="caution">
    <text evidence="6">The sequence shown here is derived from an EMBL/GenBank/DDBJ whole genome shotgun (WGS) entry which is preliminary data.</text>
</comment>
<feature type="domain" description="HTH lysR-type" evidence="5">
    <location>
        <begin position="1"/>
        <end position="58"/>
    </location>
</feature>
<name>A0ABU5DNF0_9BURK</name>
<evidence type="ECO:0000256" key="4">
    <source>
        <dbReference type="ARBA" id="ARBA00023163"/>
    </source>
</evidence>
<organism evidence="6 7">
    <name type="scientific">Roseateles agri</name>
    <dbReference type="NCBI Taxonomy" id="3098619"/>
    <lineage>
        <taxon>Bacteria</taxon>
        <taxon>Pseudomonadati</taxon>
        <taxon>Pseudomonadota</taxon>
        <taxon>Betaproteobacteria</taxon>
        <taxon>Burkholderiales</taxon>
        <taxon>Sphaerotilaceae</taxon>
        <taxon>Roseateles</taxon>
    </lineage>
</organism>
<proteinExistence type="inferred from homology"/>
<evidence type="ECO:0000256" key="2">
    <source>
        <dbReference type="ARBA" id="ARBA00023015"/>
    </source>
</evidence>
<keyword evidence="3" id="KW-0238">DNA-binding</keyword>
<dbReference type="SUPFAM" id="SSF53850">
    <property type="entry name" value="Periplasmic binding protein-like II"/>
    <property type="match status" value="1"/>
</dbReference>
<sequence>MELRHLRYFLAVAEELHFTRAAARLGIQQPPLSQQIRQLEDELGTKLFRRLTRGVELTESGVFLLKEARLILNQVEHTKAAVQGLARGTSGHIRVGFSNASYFNPVVSQIICDFRERYPNVVLTPFQSVTAELVHALHEARVDVAFLRAPFDDDGLASELIVEEPLVAVVPEGHPLAAQRDTGLAALAKDPFLLFPRATSPGFYDSIISACQQAGFSPKLGQEAPDIPSLVHLVGAGFGVSVVPQALSQISAQGVVYLPISGERPMAWTRLGSRRNETSEAVKNFISTARRHRIVGSVVAR</sequence>
<evidence type="ECO:0000259" key="5">
    <source>
        <dbReference type="PROSITE" id="PS50931"/>
    </source>
</evidence>
<dbReference type="InterPro" id="IPR036388">
    <property type="entry name" value="WH-like_DNA-bd_sf"/>
</dbReference>
<evidence type="ECO:0000256" key="1">
    <source>
        <dbReference type="ARBA" id="ARBA00009437"/>
    </source>
</evidence>
<keyword evidence="4" id="KW-0804">Transcription</keyword>
<dbReference type="Gene3D" id="3.40.190.10">
    <property type="entry name" value="Periplasmic binding protein-like II"/>
    <property type="match status" value="2"/>
</dbReference>
<dbReference type="PANTHER" id="PTHR30346">
    <property type="entry name" value="TRANSCRIPTIONAL DUAL REGULATOR HCAR-RELATED"/>
    <property type="match status" value="1"/>
</dbReference>
<keyword evidence="7" id="KW-1185">Reference proteome</keyword>
<dbReference type="Pfam" id="PF00126">
    <property type="entry name" value="HTH_1"/>
    <property type="match status" value="1"/>
</dbReference>
<gene>
    <name evidence="6" type="ORF">SNE35_20070</name>
</gene>
<dbReference type="PROSITE" id="PS50931">
    <property type="entry name" value="HTH_LYSR"/>
    <property type="match status" value="1"/>
</dbReference>
<evidence type="ECO:0000313" key="6">
    <source>
        <dbReference type="EMBL" id="MDY0746819.1"/>
    </source>
</evidence>
<comment type="similarity">
    <text evidence="1">Belongs to the LysR transcriptional regulatory family.</text>
</comment>
<dbReference type="InterPro" id="IPR036390">
    <property type="entry name" value="WH_DNA-bd_sf"/>
</dbReference>
<reference evidence="6 7" key="1">
    <citation type="submission" date="2023-11" db="EMBL/GenBank/DDBJ databases">
        <title>Paucibacter sp. nov., isolated from fresh soil in Korea.</title>
        <authorList>
            <person name="Le N.T.T."/>
        </authorList>
    </citation>
    <scope>NUCLEOTIDE SEQUENCE [LARGE SCALE GENOMIC DNA]</scope>
    <source>
        <strain evidence="6 7">R3-3</strain>
    </source>
</reference>
<dbReference type="Gene3D" id="1.10.10.10">
    <property type="entry name" value="Winged helix-like DNA-binding domain superfamily/Winged helix DNA-binding domain"/>
    <property type="match status" value="1"/>
</dbReference>
<dbReference type="EMBL" id="JAXCLA010000006">
    <property type="protein sequence ID" value="MDY0746819.1"/>
    <property type="molecule type" value="Genomic_DNA"/>
</dbReference>
<dbReference type="SUPFAM" id="SSF46785">
    <property type="entry name" value="Winged helix' DNA-binding domain"/>
    <property type="match status" value="1"/>
</dbReference>
<keyword evidence="2" id="KW-0805">Transcription regulation</keyword>
<dbReference type="PANTHER" id="PTHR30346:SF30">
    <property type="entry name" value="SMALL NEUTRAL PROTEASE REGULATORY PROTEIN"/>
    <property type="match status" value="1"/>
</dbReference>
<dbReference type="PRINTS" id="PR00039">
    <property type="entry name" value="HTHLYSR"/>
</dbReference>
<dbReference type="InterPro" id="IPR037410">
    <property type="entry name" value="BudR_PBP2"/>
</dbReference>
<evidence type="ECO:0000313" key="7">
    <source>
        <dbReference type="Proteomes" id="UP001285263"/>
    </source>
</evidence>
<dbReference type="RefSeq" id="WP_320424777.1">
    <property type="nucleotide sequence ID" value="NZ_JAXCLA010000006.1"/>
</dbReference>
<dbReference type="Pfam" id="PF03466">
    <property type="entry name" value="LysR_substrate"/>
    <property type="match status" value="1"/>
</dbReference>
<dbReference type="Proteomes" id="UP001285263">
    <property type="component" value="Unassembled WGS sequence"/>
</dbReference>
<evidence type="ECO:0000256" key="3">
    <source>
        <dbReference type="ARBA" id="ARBA00023125"/>
    </source>
</evidence>
<dbReference type="CDD" id="cd08451">
    <property type="entry name" value="PBP2_BudR"/>
    <property type="match status" value="1"/>
</dbReference>